<feature type="signal peptide" evidence="3">
    <location>
        <begin position="1"/>
        <end position="31"/>
    </location>
</feature>
<feature type="chain" id="PRO_5047271501" evidence="3">
    <location>
        <begin position="32"/>
        <end position="319"/>
    </location>
</feature>
<gene>
    <name evidence="5" type="ORF">SAMN02745906_1004</name>
</gene>
<evidence type="ECO:0000256" key="1">
    <source>
        <dbReference type="ARBA" id="ARBA00022801"/>
    </source>
</evidence>
<dbReference type="SMART" id="SM00646">
    <property type="entry name" value="Ami_3"/>
    <property type="match status" value="1"/>
</dbReference>
<dbReference type="Pfam" id="PF01520">
    <property type="entry name" value="Amidase_3"/>
    <property type="match status" value="1"/>
</dbReference>
<dbReference type="InterPro" id="IPR002508">
    <property type="entry name" value="MurNAc-LAA_cat"/>
</dbReference>
<evidence type="ECO:0000256" key="3">
    <source>
        <dbReference type="SAM" id="SignalP"/>
    </source>
</evidence>
<keyword evidence="6" id="KW-1185">Reference proteome</keyword>
<dbReference type="Proteomes" id="UP000198970">
    <property type="component" value="Chromosome I"/>
</dbReference>
<organism evidence="5 6">
    <name type="scientific">Lacrimispora sphenoides JCM 1415</name>
    <dbReference type="NCBI Taxonomy" id="1297793"/>
    <lineage>
        <taxon>Bacteria</taxon>
        <taxon>Bacillati</taxon>
        <taxon>Bacillota</taxon>
        <taxon>Clostridia</taxon>
        <taxon>Lachnospirales</taxon>
        <taxon>Lachnospiraceae</taxon>
        <taxon>Lacrimispora</taxon>
    </lineage>
</organism>
<dbReference type="Gene3D" id="3.40.630.40">
    <property type="entry name" value="Zn-dependent exopeptidases"/>
    <property type="match status" value="1"/>
</dbReference>
<dbReference type="SUPFAM" id="SSF53187">
    <property type="entry name" value="Zn-dependent exopeptidases"/>
    <property type="match status" value="1"/>
</dbReference>
<name>A0ABY1C4X2_9FIRM</name>
<dbReference type="CDD" id="cd02696">
    <property type="entry name" value="MurNAc-LAA"/>
    <property type="match status" value="1"/>
</dbReference>
<evidence type="ECO:0000256" key="2">
    <source>
        <dbReference type="SAM" id="MobiDB-lite"/>
    </source>
</evidence>
<feature type="region of interest" description="Disordered" evidence="2">
    <location>
        <begin position="285"/>
        <end position="319"/>
    </location>
</feature>
<evidence type="ECO:0000313" key="5">
    <source>
        <dbReference type="EMBL" id="SET66951.1"/>
    </source>
</evidence>
<dbReference type="PANTHER" id="PTHR30404:SF0">
    <property type="entry name" value="N-ACETYLMURAMOYL-L-ALANINE AMIDASE AMIC"/>
    <property type="match status" value="1"/>
</dbReference>
<evidence type="ECO:0000259" key="4">
    <source>
        <dbReference type="SMART" id="SM00646"/>
    </source>
</evidence>
<feature type="compositionally biased region" description="Low complexity" evidence="2">
    <location>
        <begin position="285"/>
        <end position="301"/>
    </location>
</feature>
<feature type="domain" description="MurNAc-LAA" evidence="4">
    <location>
        <begin position="131"/>
        <end position="270"/>
    </location>
</feature>
<proteinExistence type="predicted"/>
<evidence type="ECO:0000313" key="6">
    <source>
        <dbReference type="Proteomes" id="UP000198970"/>
    </source>
</evidence>
<keyword evidence="3" id="KW-0732">Signal</keyword>
<dbReference type="EMBL" id="LT630003">
    <property type="protein sequence ID" value="SET66951.1"/>
    <property type="molecule type" value="Genomic_DNA"/>
</dbReference>
<accession>A0ABY1C4X2</accession>
<protein>
    <submittedName>
        <fullName evidence="5">N-acetylmuramoyl-L-alanine amidase</fullName>
    </submittedName>
</protein>
<dbReference type="PANTHER" id="PTHR30404">
    <property type="entry name" value="N-ACETYLMURAMOYL-L-ALANINE AMIDASE"/>
    <property type="match status" value="1"/>
</dbReference>
<dbReference type="InterPro" id="IPR050695">
    <property type="entry name" value="N-acetylmuramoyl_amidase_3"/>
</dbReference>
<keyword evidence="1" id="KW-0378">Hydrolase</keyword>
<sequence>MTHFKNLLPAAAKALLLAVLISTTSSSVSWAEEETGPAFAPPVTKTITPEIGPGVRSNNSNFIVVLDPGHGKTGGHYSGCNFVYNGVTYYEDEITMKIASYTKKYLEQFSNYTVYLTKDSAEVTVPLDQRAAFAASVHADLFVSQHVDSALGNGTVKNAYGVSSMAPRTGRYNNELALQSQEAASTILKQLNSLGLNNRGLILRDSENGTLFPDGSQADYYAIPRYSQMYGIRGFIIEHGFLNHTSDLTLFLSTEEQYKALGEADAKGIMEYLQKAGKSTFVQTAPATQTAQTTQNTNSQNEGTVAPPAVSESKGPGVS</sequence>
<reference evidence="5 6" key="1">
    <citation type="submission" date="2016-10" db="EMBL/GenBank/DDBJ databases">
        <authorList>
            <person name="Varghese N."/>
            <person name="Submissions S."/>
        </authorList>
    </citation>
    <scope>NUCLEOTIDE SEQUENCE [LARGE SCALE GENOMIC DNA]</scope>
    <source>
        <strain evidence="5 6">ATCC 19403</strain>
    </source>
</reference>
<dbReference type="RefSeq" id="WP_054789570.1">
    <property type="nucleotide sequence ID" value="NZ_LT630003.1"/>
</dbReference>